<dbReference type="SUPFAM" id="SSF51004">
    <property type="entry name" value="C-terminal (heme d1) domain of cytochrome cd1-nitrite reductase"/>
    <property type="match status" value="1"/>
</dbReference>
<dbReference type="InterPro" id="IPR015943">
    <property type="entry name" value="WD40/YVTN_repeat-like_dom_sf"/>
</dbReference>
<evidence type="ECO:0000313" key="3">
    <source>
        <dbReference type="Proteomes" id="UP001059380"/>
    </source>
</evidence>
<proteinExistence type="predicted"/>
<dbReference type="PANTHER" id="PTHR47197">
    <property type="entry name" value="PROTEIN NIRF"/>
    <property type="match status" value="1"/>
</dbReference>
<gene>
    <name evidence="2" type="ORF">MOP44_08805</name>
</gene>
<dbReference type="InterPro" id="IPR051200">
    <property type="entry name" value="Host-pathogen_enzymatic-act"/>
</dbReference>
<keyword evidence="3" id="KW-1185">Reference proteome</keyword>
<dbReference type="Gene3D" id="2.130.10.10">
    <property type="entry name" value="YVTN repeat-like/Quinoprotein amine dehydrogenase"/>
    <property type="match status" value="3"/>
</dbReference>
<reference evidence="2" key="1">
    <citation type="submission" date="2021-04" db="EMBL/GenBank/DDBJ databases">
        <title>Phylogenetic analysis of Acidobacteriaceae.</title>
        <authorList>
            <person name="Qiu L."/>
            <person name="Zhang Q."/>
        </authorList>
    </citation>
    <scope>NUCLEOTIDE SEQUENCE</scope>
    <source>
        <strain evidence="2">DSM 25168</strain>
    </source>
</reference>
<feature type="signal peptide" evidence="1">
    <location>
        <begin position="1"/>
        <end position="28"/>
    </location>
</feature>
<dbReference type="EMBL" id="CP093313">
    <property type="protein sequence ID" value="UWZ86030.1"/>
    <property type="molecule type" value="Genomic_DNA"/>
</dbReference>
<accession>A0A9J7BY14</accession>
<feature type="chain" id="PRO_5039912388" evidence="1">
    <location>
        <begin position="29"/>
        <end position="343"/>
    </location>
</feature>
<evidence type="ECO:0000256" key="1">
    <source>
        <dbReference type="SAM" id="SignalP"/>
    </source>
</evidence>
<keyword evidence="1" id="KW-0732">Signal</keyword>
<organism evidence="2 3">
    <name type="scientific">Occallatibacter riparius</name>
    <dbReference type="NCBI Taxonomy" id="1002689"/>
    <lineage>
        <taxon>Bacteria</taxon>
        <taxon>Pseudomonadati</taxon>
        <taxon>Acidobacteriota</taxon>
        <taxon>Terriglobia</taxon>
        <taxon>Terriglobales</taxon>
        <taxon>Acidobacteriaceae</taxon>
        <taxon>Occallatibacter</taxon>
    </lineage>
</organism>
<dbReference type="AlphaFoldDB" id="A0A9J7BY14"/>
<dbReference type="InterPro" id="IPR011048">
    <property type="entry name" value="Haem_d1_sf"/>
</dbReference>
<dbReference type="Proteomes" id="UP001059380">
    <property type="component" value="Chromosome"/>
</dbReference>
<dbReference type="KEGG" id="orp:MOP44_08805"/>
<name>A0A9J7BY14_9BACT</name>
<protein>
    <submittedName>
        <fullName evidence="2">YncE family protein</fullName>
    </submittedName>
</protein>
<dbReference type="PANTHER" id="PTHR47197:SF3">
    <property type="entry name" value="DIHYDRO-HEME D1 DEHYDROGENASE"/>
    <property type="match status" value="1"/>
</dbReference>
<sequence length="343" mass="35692">MRNRFGGFALCLLAAASMGAPVALTAQANYQVIDQWKIGGDGGWDYLLADGPANRLYITHGQKVDAVDTTSGKVVGSITGLHGTHGVALNPDGKLGYISDGGGNAVVVFDRSNLSTVATIAVGTNPDAIIYEPVTKAVWAFNGRSKDASVIDAATNKVVATIALPGKPEFAQVDGQGNLYDNIEDKNVVVKLDAKAKSLVATWPITCDSPSGLAIDTDAHRLFSVCDGKKMAVTDYTSGKQIATATIGDGPDAAGYNAKAKLAFASCGEGVLSVVNAADSSYPTVQTVPTQKRARTMTYDATSDRIYTVTAQFGQAPPATADNPRPRPPVVPGTFTVIVLGRK</sequence>
<dbReference type="RefSeq" id="WP_260795672.1">
    <property type="nucleotide sequence ID" value="NZ_CP093313.1"/>
</dbReference>
<evidence type="ECO:0000313" key="2">
    <source>
        <dbReference type="EMBL" id="UWZ86030.1"/>
    </source>
</evidence>